<proteinExistence type="predicted"/>
<sequence length="68" mass="7826">MTHKFYVVDLIRKKPNLKYLVILAYRVDVQIDVTTKGLLSVSEVPSAAMKRLEEAARWTLDEYESVIA</sequence>
<dbReference type="Proteomes" id="UP000269265">
    <property type="component" value="Unassembled WGS sequence"/>
</dbReference>
<dbReference type="EMBL" id="RSED01000002">
    <property type="protein sequence ID" value="RRS05716.1"/>
    <property type="molecule type" value="Genomic_DNA"/>
</dbReference>
<comment type="caution">
    <text evidence="1">The sequence shown here is derived from an EMBL/GenBank/DDBJ whole genome shotgun (WGS) entry which is preliminary data.</text>
</comment>
<dbReference type="AlphaFoldDB" id="A0A426VFK0"/>
<dbReference type="OrthoDB" id="7815603at2"/>
<dbReference type="RefSeq" id="WP_125241623.1">
    <property type="nucleotide sequence ID" value="NZ_RSED01000002.1"/>
</dbReference>
<evidence type="ECO:0000313" key="2">
    <source>
        <dbReference type="Proteomes" id="UP000269265"/>
    </source>
</evidence>
<organism evidence="1 2">
    <name type="scientific">Aquabacterium soli</name>
    <dbReference type="NCBI Taxonomy" id="2493092"/>
    <lineage>
        <taxon>Bacteria</taxon>
        <taxon>Pseudomonadati</taxon>
        <taxon>Pseudomonadota</taxon>
        <taxon>Betaproteobacteria</taxon>
        <taxon>Burkholderiales</taxon>
        <taxon>Aquabacterium</taxon>
    </lineage>
</organism>
<reference evidence="1 2" key="1">
    <citation type="submission" date="2018-12" db="EMBL/GenBank/DDBJ databases">
        <title>The whole draft genome of Aquabacterium sp. SJQ9.</title>
        <authorList>
            <person name="Sun L."/>
            <person name="Gao X."/>
            <person name="Chen W."/>
            <person name="Huang K."/>
        </authorList>
    </citation>
    <scope>NUCLEOTIDE SEQUENCE [LARGE SCALE GENOMIC DNA]</scope>
    <source>
        <strain evidence="1 2">SJQ9</strain>
    </source>
</reference>
<keyword evidence="2" id="KW-1185">Reference proteome</keyword>
<evidence type="ECO:0000313" key="1">
    <source>
        <dbReference type="EMBL" id="RRS05716.1"/>
    </source>
</evidence>
<name>A0A426VFK0_9BURK</name>
<gene>
    <name evidence="1" type="ORF">EIP75_02280</name>
</gene>
<protein>
    <submittedName>
        <fullName evidence="1">Uncharacterized protein</fullName>
    </submittedName>
</protein>
<accession>A0A426VFK0</accession>